<dbReference type="GO" id="GO:0022857">
    <property type="term" value="F:transmembrane transporter activity"/>
    <property type="evidence" value="ECO:0007669"/>
    <property type="project" value="InterPro"/>
</dbReference>
<dbReference type="Pfam" id="PF00860">
    <property type="entry name" value="Xan_ur_permease"/>
    <property type="match status" value="1"/>
</dbReference>
<feature type="transmembrane region" description="Helical" evidence="6">
    <location>
        <begin position="424"/>
        <end position="446"/>
    </location>
</feature>
<feature type="transmembrane region" description="Helical" evidence="6">
    <location>
        <begin position="452"/>
        <end position="470"/>
    </location>
</feature>
<evidence type="ECO:0008006" key="9">
    <source>
        <dbReference type="Google" id="ProtNLM"/>
    </source>
</evidence>
<dbReference type="EnsemblMetazoa" id="G15342.3">
    <property type="protein sequence ID" value="G15342.3:cds"/>
    <property type="gene ID" value="G15342"/>
</dbReference>
<feature type="transmembrane region" description="Helical" evidence="6">
    <location>
        <begin position="240"/>
        <end position="257"/>
    </location>
</feature>
<keyword evidence="3 6" id="KW-0812">Transmembrane</keyword>
<keyword evidence="8" id="KW-1185">Reference proteome</keyword>
<evidence type="ECO:0000256" key="6">
    <source>
        <dbReference type="SAM" id="Phobius"/>
    </source>
</evidence>
<evidence type="ECO:0000256" key="2">
    <source>
        <dbReference type="ARBA" id="ARBA00008821"/>
    </source>
</evidence>
<feature type="transmembrane region" description="Helical" evidence="6">
    <location>
        <begin position="283"/>
        <end position="306"/>
    </location>
</feature>
<reference evidence="7" key="1">
    <citation type="submission" date="2022-08" db="UniProtKB">
        <authorList>
            <consortium name="EnsemblMetazoa"/>
        </authorList>
    </citation>
    <scope>IDENTIFICATION</scope>
    <source>
        <strain evidence="7">05x7-T-G4-1.051#20</strain>
    </source>
</reference>
<dbReference type="EnsemblMetazoa" id="G15342.1">
    <property type="protein sequence ID" value="G15342.1:cds"/>
    <property type="gene ID" value="G15342"/>
</dbReference>
<dbReference type="PANTHER" id="PTHR11119">
    <property type="entry name" value="XANTHINE-URACIL / VITAMIN C PERMEASE FAMILY MEMBER"/>
    <property type="match status" value="1"/>
</dbReference>
<dbReference type="OrthoDB" id="1641903at2759"/>
<feature type="transmembrane region" description="Helical" evidence="6">
    <location>
        <begin position="482"/>
        <end position="500"/>
    </location>
</feature>
<comment type="subcellular location">
    <subcellularLocation>
        <location evidence="1">Membrane</location>
        <topology evidence="1">Multi-pass membrane protein</topology>
    </subcellularLocation>
</comment>
<evidence type="ECO:0000313" key="7">
    <source>
        <dbReference type="EnsemblMetazoa" id="G15342.1:cds"/>
    </source>
</evidence>
<name>A0A8W8IQ59_MAGGI</name>
<comment type="similarity">
    <text evidence="2">Belongs to the nucleobase:cation symporter-2 (NCS2) (TC 2.A.40) family.</text>
</comment>
<organism evidence="7 8">
    <name type="scientific">Magallana gigas</name>
    <name type="common">Pacific oyster</name>
    <name type="synonym">Crassostrea gigas</name>
    <dbReference type="NCBI Taxonomy" id="29159"/>
    <lineage>
        <taxon>Eukaryota</taxon>
        <taxon>Metazoa</taxon>
        <taxon>Spiralia</taxon>
        <taxon>Lophotrochozoa</taxon>
        <taxon>Mollusca</taxon>
        <taxon>Bivalvia</taxon>
        <taxon>Autobranchia</taxon>
        <taxon>Pteriomorphia</taxon>
        <taxon>Ostreida</taxon>
        <taxon>Ostreoidea</taxon>
        <taxon>Ostreidae</taxon>
        <taxon>Magallana</taxon>
    </lineage>
</organism>
<evidence type="ECO:0000256" key="5">
    <source>
        <dbReference type="ARBA" id="ARBA00023136"/>
    </source>
</evidence>
<dbReference type="AlphaFoldDB" id="A0A8W8IQ59"/>
<feature type="transmembrane region" description="Helical" evidence="6">
    <location>
        <begin position="215"/>
        <end position="233"/>
    </location>
</feature>
<protein>
    <recommendedName>
        <fullName evidence="9">Solute carrier family 23 member 2</fullName>
    </recommendedName>
</protein>
<dbReference type="GO" id="GO:0016020">
    <property type="term" value="C:membrane"/>
    <property type="evidence" value="ECO:0007669"/>
    <property type="project" value="UniProtKB-SubCell"/>
</dbReference>
<dbReference type="EnsemblMetazoa" id="G15342.2">
    <property type="protein sequence ID" value="G15342.2:cds"/>
    <property type="gene ID" value="G15342"/>
</dbReference>
<accession>A0A8W8IQ59</accession>
<sequence>MGTAEENGLEAKYERDNYVENGTGFETKKMIKDEEKNNLVVEIETDPKQHILYKAGDHPPIYLTIFCGFQHTLVSLSGVMAVSLLVSDVTCANLDDDIKSTLLSSTLLMSGVCTIMMSLMGSRLPLFQGAAGDFLIPLLAMQVLDKSKCDFPQSFDTDTNSTITNTSGIPLADQKLFVLNNIRELQGSLIAAGTFQFLIGATGLVSLLLKFIGPITIVPTLFLSCVFIVRACVKFASVNWGIALMVTAVSLILSLYLSHHNTPIPMWTRKRGFHIMWFPLHQVYSILIGILVGWFVCGVMTAAGAFSPDDKLARTDTGLDAIRKADWFRLPYPGQFGSISFSTSVFVGFLIGTVTSILDSIGDYYACAKMCNLPPPPAHSVNRGIAIEGFCSLIAGFVGCGHATTTYGGNIGAIGVTKVASRDVFITTGVIYFIFGIIGKISAVFLTIPYPVLGGALIVMFGMFNGVVLSNLQVVSLSSTRNLAIIGTAILFGLMIPYWLETNPDVIQTGSAASDGVIKMLLVNPNLCGGVVACFLDNTVRGTLKERGIEAWQKMIDDKVDDMEEFDGDVTIYDIPLPQFLKRSKLFRRLPFIPPVRD</sequence>
<keyword evidence="4 6" id="KW-1133">Transmembrane helix</keyword>
<proteinExistence type="inferred from homology"/>
<dbReference type="InterPro" id="IPR006043">
    <property type="entry name" value="NCS2"/>
</dbReference>
<dbReference type="OMA" id="VFIVRAC"/>
<dbReference type="NCBIfam" id="NF037981">
    <property type="entry name" value="NCS2_1"/>
    <property type="match status" value="1"/>
</dbReference>
<evidence type="ECO:0000313" key="8">
    <source>
        <dbReference type="Proteomes" id="UP000005408"/>
    </source>
</evidence>
<dbReference type="Proteomes" id="UP000005408">
    <property type="component" value="Unassembled WGS sequence"/>
</dbReference>
<evidence type="ECO:0000256" key="1">
    <source>
        <dbReference type="ARBA" id="ARBA00004141"/>
    </source>
</evidence>
<feature type="transmembrane region" description="Helical" evidence="6">
    <location>
        <begin position="189"/>
        <end position="209"/>
    </location>
</feature>
<keyword evidence="5 6" id="KW-0472">Membrane</keyword>
<evidence type="ECO:0000256" key="3">
    <source>
        <dbReference type="ARBA" id="ARBA00022692"/>
    </source>
</evidence>
<evidence type="ECO:0000256" key="4">
    <source>
        <dbReference type="ARBA" id="ARBA00022989"/>
    </source>
</evidence>